<feature type="domain" description="Glycogen debranching enzyme C-terminal" evidence="12">
    <location>
        <begin position="1164"/>
        <end position="1617"/>
    </location>
</feature>
<dbReference type="FunFam" id="3.20.20.80:FF:000070">
    <property type="entry name" value="GDB1p Glycogen debranching enzyme"/>
    <property type="match status" value="1"/>
</dbReference>
<evidence type="ECO:0000256" key="8">
    <source>
        <dbReference type="ARBA" id="ARBA00023056"/>
    </source>
</evidence>
<accession>A0A085NML0</accession>
<dbReference type="GO" id="GO:0004135">
    <property type="term" value="F:amylo-alpha-1,6-glucosidase activity"/>
    <property type="evidence" value="ECO:0007669"/>
    <property type="project" value="UniProtKB-EC"/>
</dbReference>
<comment type="similarity">
    <text evidence="10">Belongs to the glycogen debranching enzyme family.</text>
</comment>
<keyword evidence="9" id="KW-0511">Multifunctional enzyme</keyword>
<gene>
    <name evidence="15" type="ORF">M514_06054</name>
</gene>
<evidence type="ECO:0000259" key="14">
    <source>
        <dbReference type="Pfam" id="PF14702"/>
    </source>
</evidence>
<dbReference type="InterPro" id="IPR032790">
    <property type="entry name" value="GDE_C"/>
</dbReference>
<dbReference type="InterPro" id="IPR008928">
    <property type="entry name" value="6-hairpin_glycosidase_sf"/>
</dbReference>
<dbReference type="Pfam" id="PF06202">
    <property type="entry name" value="GDE_C"/>
    <property type="match status" value="1"/>
</dbReference>
<feature type="domain" description="Glycogen debranching enzyme central" evidence="14">
    <location>
        <begin position="773"/>
        <end position="1062"/>
    </location>
</feature>
<comment type="catalytic activity">
    <reaction evidence="2">
        <text>Hydrolysis of (1-&gt;6)-alpha-D-glucosidic branch linkages in glycogen phosphorylase limit dextrin.</text>
        <dbReference type="EC" id="3.2.1.33"/>
    </reaction>
</comment>
<sequence length="1716" mass="195575">WLCRCGSKAHLAKQFRVNDYQVLSCAYISVRSFCVDELLECGCLFTSKAACKVLRNTCLRLSAFPERGTIAVMSTTSEIDVDPNYTFVLTLEYGKNYETQLYQLEKGWAVRFEVGASLFGYDVKLFTTHRLPDQAKTLLVNNVTWYEVHLGSGSANEHDTFCRFADVLCSEAGPQKFVFMCSDKDTFDKPNGSGYFQVLPMLKYGTDDLTCRLQSMECQTVLAKLLGPFDQWEERLKVTCESGYNVIHITPIQALGISNSSYSIADQLKLNPEFVPPGTKYDFKDVQQLVEKLHKEYRAFTISDVVWNHTAKNSPWLLQHPECAFNLVNTPHLRPAFVLDRVLAQFSREVASGKYVSAQLPVGKWSGHNLECLRHVLLEQILPRAKLQEMFQVNVDALTSLFETMISGHESPSNEPIVESARLQIIQDQEYKRFKSTVDMKLAIRLFNRAVDGISSEPERRAECKQRFRDALTELNNQAARVCWDHLRAAVSALIGHVSYQRVQDCGPKYTDYTEEHPLLPLYFLYRQDPADWQKEEAVMHTDFAKNILALNGWVYFRRELVCWGDSVKLRYGKEPSDCPYLWEHMTKYTQQTARTFHGFRLDNCHSTPIHVAQYLLQEARKVRSELYVCAELFTSSEAVDNIFVNRLGINALVREAMSAPDVHEQGRLVYRYGGNPVGSFLPSPFRYLTSAVAMAMFFDVTHDNPCPIKTRSVYDSLPTAVMVNSAGCSVGSTRGYDELVPYQIDVVKEKRLYCSWVDGPVTRPGQVNINSGIIRARRTFNRLHNYVTLSEFNEVYVDQKTEDVTVIRRFCPSMMESIIYVLRNCFVPSSMGRKVNVPKFDLAGTLETILFECKLVRRRASRSSDEECTSKRQSKILDGSDRFIIGLKDYELIMKEDVMPFESEHIESVKSNAQQLTELELNDLPPSSVIVLSVTLSRESRYALVTLQKELTRVNLYMVQLMQKWDMEQYKFESPDLQQIVHRMTLQDVNYALYRWEGEEVSDDPSAGAYDVPNFGRLIYCGLQGLMYHLTRIRRDNDLGHPLCDNIRKGDWLADYITNRLLKREGTKELGNWFAIIFRIYKGIPYFMKPSYFELIVNSVYNVICDIMLSGLSRFVHQGSLFLRSLALSSLAFCGHVKSAPLPHLSRNLKLSSAEAYNRVVIQRGATTISAGLPHFAVGLFRNWGRDTFIALRGLLLVTGRFDEARCIILGYAGCLRHGLIPNLLGEGTHARYNCRDAVWWWLLCIKYYTEMVPDGHNILKDPVNRLYADDNAEAYSKHWEQPLHDTVQEALQRHFQGIKFRERNAGPAIDEHMTDAGFNIEVGVDMETGFVFGGNKWNCGTWMDKMGSSERAGNKGTPASPRDGSAVELVGISFAILSWLDSLYLQNKYPFAGVKKPGGKGEIFWDWMTWKVKIVEAFERHYWIPSDVSEPLPPVTDDKLINVRGIYKDTYKSSLPWDDYRLRPNFPIAIALAPELFNLDHAEIALQQATKELLAPLGMKTLTEKDWSYVGDYVNSDDSSDAKRAKGFNYHNGPEWYWPLGYFLRAKLTVARLRKAANPVGWKNTVSEVQKLLGPSWKHLQNSPWFSLPELTNKDGAYCADSCEAQAWSVGCLLESAKDEKRRKSLMDAMAAYAILLRTSSDGLTNVAYVFFGFTFNAKSSIGKSEAVSPQIQTTSVANDLPVSFKRKRKPSPFVQPPWTLFSTTSTSNFSWRT</sequence>
<dbReference type="InterPro" id="IPR032788">
    <property type="entry name" value="AGL_central"/>
</dbReference>
<dbReference type="Proteomes" id="UP000030758">
    <property type="component" value="Unassembled WGS sequence"/>
</dbReference>
<dbReference type="InterPro" id="IPR032792">
    <property type="entry name" value="AGL_glucanoTrfase"/>
</dbReference>
<dbReference type="EMBL" id="KL367486">
    <property type="protein sequence ID" value="KFD70706.1"/>
    <property type="molecule type" value="Genomic_DNA"/>
</dbReference>
<dbReference type="Gene3D" id="3.20.20.80">
    <property type="entry name" value="Glycosidases"/>
    <property type="match status" value="2"/>
</dbReference>
<comment type="subcellular location">
    <subcellularLocation>
        <location evidence="4">Cytoplasm</location>
    </subcellularLocation>
</comment>
<dbReference type="InterPro" id="IPR017853">
    <property type="entry name" value="GH"/>
</dbReference>
<dbReference type="GO" id="GO:0005980">
    <property type="term" value="P:glycogen catabolic process"/>
    <property type="evidence" value="ECO:0007669"/>
    <property type="project" value="InterPro"/>
</dbReference>
<evidence type="ECO:0000256" key="2">
    <source>
        <dbReference type="ARBA" id="ARBA00000927"/>
    </source>
</evidence>
<dbReference type="NCBIfam" id="TIGR01531">
    <property type="entry name" value="glyc_debranch"/>
    <property type="match status" value="1"/>
</dbReference>
<evidence type="ECO:0000259" key="13">
    <source>
        <dbReference type="Pfam" id="PF14701"/>
    </source>
</evidence>
<dbReference type="Pfam" id="PF14701">
    <property type="entry name" value="hDGE_amylase"/>
    <property type="match status" value="1"/>
</dbReference>
<dbReference type="InterPro" id="IPR006421">
    <property type="entry name" value="Glycogen_debranch_met"/>
</dbReference>
<dbReference type="GO" id="GO:0005978">
    <property type="term" value="P:glycogen biosynthetic process"/>
    <property type="evidence" value="ECO:0007669"/>
    <property type="project" value="UniProtKB-KW"/>
</dbReference>
<dbReference type="GO" id="GO:0005737">
    <property type="term" value="C:cytoplasm"/>
    <property type="evidence" value="ECO:0007669"/>
    <property type="project" value="UniProtKB-SubCell"/>
</dbReference>
<dbReference type="CDD" id="cd11327">
    <property type="entry name" value="AmyAc_Glg_debranch_2"/>
    <property type="match status" value="1"/>
</dbReference>
<keyword evidence="8" id="KW-0320">Glycogen biosynthesis</keyword>
<name>A0A085NML0_9BILA</name>
<dbReference type="InterPro" id="IPR010401">
    <property type="entry name" value="AGL/Gdb1"/>
</dbReference>
<evidence type="ECO:0000259" key="12">
    <source>
        <dbReference type="Pfam" id="PF06202"/>
    </source>
</evidence>
<evidence type="ECO:0000256" key="10">
    <source>
        <dbReference type="ARBA" id="ARBA00025780"/>
    </source>
</evidence>
<dbReference type="GO" id="GO:0004134">
    <property type="term" value="F:4-alpha-glucanotransferase activity"/>
    <property type="evidence" value="ECO:0007669"/>
    <property type="project" value="UniProtKB-EC"/>
</dbReference>
<dbReference type="Pfam" id="PF14702">
    <property type="entry name" value="hGDE_central"/>
    <property type="match status" value="1"/>
</dbReference>
<comment type="catalytic activity">
    <reaction evidence="1">
        <text>Transfers a segment of a (1-&gt;4)-alpha-D-glucan to a new position in an acceptor, which may be glucose or a (1-&gt;4)-alpha-D-glucan.</text>
        <dbReference type="EC" id="2.4.1.25"/>
    </reaction>
</comment>
<evidence type="ECO:0000256" key="6">
    <source>
        <dbReference type="ARBA" id="ARBA00012778"/>
    </source>
</evidence>
<comment type="function">
    <text evidence="3">Multifunctional enzyme acting as 1,4-alpha-D-glucan:1,4-alpha-D-glucan 4-alpha-D-glycosyltransferase and amylo-1,6-glucosidase in glycogen degradation.</text>
</comment>
<dbReference type="PANTHER" id="PTHR10569:SF2">
    <property type="entry name" value="GLYCOGEN DEBRANCHING ENZYME"/>
    <property type="match status" value="1"/>
</dbReference>
<feature type="non-terminal residue" evidence="15">
    <location>
        <position position="1"/>
    </location>
</feature>
<proteinExistence type="inferred from homology"/>
<evidence type="ECO:0000256" key="7">
    <source>
        <dbReference type="ARBA" id="ARBA00020723"/>
    </source>
</evidence>
<dbReference type="SUPFAM" id="SSF51445">
    <property type="entry name" value="(Trans)glycosidases"/>
    <property type="match status" value="1"/>
</dbReference>
<dbReference type="SUPFAM" id="SSF48208">
    <property type="entry name" value="Six-hairpin glycosidases"/>
    <property type="match status" value="1"/>
</dbReference>
<evidence type="ECO:0000256" key="11">
    <source>
        <dbReference type="ARBA" id="ARBA00031477"/>
    </source>
</evidence>
<dbReference type="EC" id="2.4.1.25" evidence="5"/>
<feature type="domain" description="Glycogen debranching enzyme glucanotransferase" evidence="13">
    <location>
        <begin position="213"/>
        <end position="628"/>
    </location>
</feature>
<evidence type="ECO:0000313" key="15">
    <source>
        <dbReference type="EMBL" id="KFD70706.1"/>
    </source>
</evidence>
<organism evidence="15">
    <name type="scientific">Trichuris suis</name>
    <name type="common">pig whipworm</name>
    <dbReference type="NCBI Taxonomy" id="68888"/>
    <lineage>
        <taxon>Eukaryota</taxon>
        <taxon>Metazoa</taxon>
        <taxon>Ecdysozoa</taxon>
        <taxon>Nematoda</taxon>
        <taxon>Enoplea</taxon>
        <taxon>Dorylaimia</taxon>
        <taxon>Trichinellida</taxon>
        <taxon>Trichuridae</taxon>
        <taxon>Trichuris</taxon>
    </lineage>
</organism>
<dbReference type="PANTHER" id="PTHR10569">
    <property type="entry name" value="GLYCOGEN DEBRANCHING ENZYME"/>
    <property type="match status" value="1"/>
</dbReference>
<dbReference type="EC" id="3.2.1.33" evidence="6"/>
<protein>
    <recommendedName>
        <fullName evidence="7">Glycogen debranching enzyme</fullName>
        <ecNumber evidence="5">2.4.1.25</ecNumber>
        <ecNumber evidence="6">3.2.1.33</ecNumber>
    </recommendedName>
    <alternativeName>
        <fullName evidence="11">Glycogen debrancher</fullName>
    </alternativeName>
</protein>
<evidence type="ECO:0000256" key="4">
    <source>
        <dbReference type="ARBA" id="ARBA00004496"/>
    </source>
</evidence>
<evidence type="ECO:0000256" key="5">
    <source>
        <dbReference type="ARBA" id="ARBA00012560"/>
    </source>
</evidence>
<evidence type="ECO:0000256" key="3">
    <source>
        <dbReference type="ARBA" id="ARBA00003530"/>
    </source>
</evidence>
<evidence type="ECO:0000256" key="9">
    <source>
        <dbReference type="ARBA" id="ARBA00023268"/>
    </source>
</evidence>
<reference evidence="15" key="1">
    <citation type="journal article" date="2014" name="Nat. Genet.">
        <title>Genome and transcriptome of the porcine whipworm Trichuris suis.</title>
        <authorList>
            <person name="Jex A.R."/>
            <person name="Nejsum P."/>
            <person name="Schwarz E.M."/>
            <person name="Hu L."/>
            <person name="Young N.D."/>
            <person name="Hall R.S."/>
            <person name="Korhonen P.K."/>
            <person name="Liao S."/>
            <person name="Thamsborg S."/>
            <person name="Xia J."/>
            <person name="Xu P."/>
            <person name="Wang S."/>
            <person name="Scheerlinck J.P."/>
            <person name="Hofmann A."/>
            <person name="Sternberg P.W."/>
            <person name="Wang J."/>
            <person name="Gasser R.B."/>
        </authorList>
    </citation>
    <scope>NUCLEOTIDE SEQUENCE [LARGE SCALE GENOMIC DNA]</scope>
    <source>
        <strain evidence="15">DCEP-RM93F</strain>
    </source>
</reference>
<evidence type="ECO:0000256" key="1">
    <source>
        <dbReference type="ARBA" id="ARBA00000439"/>
    </source>
</evidence>